<protein>
    <submittedName>
        <fullName evidence="2">DUF4403 family protein</fullName>
    </submittedName>
</protein>
<evidence type="ECO:0000313" key="2">
    <source>
        <dbReference type="EMBL" id="RCR69692.1"/>
    </source>
</evidence>
<dbReference type="OrthoDB" id="9774949at2"/>
<dbReference type="Proteomes" id="UP000253383">
    <property type="component" value="Unassembled WGS sequence"/>
</dbReference>
<feature type="transmembrane region" description="Helical" evidence="1">
    <location>
        <begin position="12"/>
        <end position="29"/>
    </location>
</feature>
<keyword evidence="3" id="KW-1185">Reference proteome</keyword>
<keyword evidence="1" id="KW-1133">Transmembrane helix</keyword>
<dbReference type="InterPro" id="IPR025515">
    <property type="entry name" value="DUF4403"/>
</dbReference>
<keyword evidence="1" id="KW-0812">Transmembrane</keyword>
<keyword evidence="1" id="KW-0472">Membrane</keyword>
<dbReference type="AlphaFoldDB" id="A0A368JQD5"/>
<organism evidence="2 3">
    <name type="scientific">Larkinella punicea</name>
    <dbReference type="NCBI Taxonomy" id="2315727"/>
    <lineage>
        <taxon>Bacteria</taxon>
        <taxon>Pseudomonadati</taxon>
        <taxon>Bacteroidota</taxon>
        <taxon>Cytophagia</taxon>
        <taxon>Cytophagales</taxon>
        <taxon>Spirosomataceae</taxon>
        <taxon>Larkinella</taxon>
    </lineage>
</organism>
<evidence type="ECO:0000256" key="1">
    <source>
        <dbReference type="SAM" id="Phobius"/>
    </source>
</evidence>
<sequence>MTSDESGGSRFPSYIPITTILALLMAGIFSCKKVNPEPPAARNFDDSLTADSSYVTAPILFEISELEEKINKALGVVLVEKAEIKSGKSRSLNLRIERNGPIKLAFDGTRLTFSASLKIWLSNPLNLLTNSKDTSNRVYSAIDVRFRSPLTVQDNWRVQTRVELENYRWITKPRIRVLGIDIPVTRLADRILEKRQDGIENAIDNAVFNELRLDRELQTVWNDIQKPLLINRQFQQVWLLPRPYAVLVGPIRGNPKTIVIPMRLKLGVDTKFGTRPVYTPLAQLPRLQKVASLPMMSRINLLSRIPYTQLTAVLNTLIRGKKLNVINHLVNIEKAHIYGGEHALIVRTDIRGAIRGSLYFRGRPAFDTIRNELVMKNIDYDMHTEQSLARVADWLLHDTLKDTLQATLKLPLQEHFTMLPHKIETAFSRAKVGRKARIAIPKFELKPKAIAVRPDGLYILLHADAAMRLEVVDL</sequence>
<name>A0A368JQD5_9BACT</name>
<dbReference type="RefSeq" id="WP_114405886.1">
    <property type="nucleotide sequence ID" value="NZ_QOWE01000007.1"/>
</dbReference>
<gene>
    <name evidence="2" type="ORF">DUE52_10120</name>
</gene>
<reference evidence="2 3" key="1">
    <citation type="submission" date="2018-07" db="EMBL/GenBank/DDBJ databases">
        <title>Genome analysis of Larkinella rosea.</title>
        <authorList>
            <person name="Zhou Z."/>
            <person name="Wang G."/>
        </authorList>
    </citation>
    <scope>NUCLEOTIDE SEQUENCE [LARGE SCALE GENOMIC DNA]</scope>
    <source>
        <strain evidence="3">zzj9</strain>
    </source>
</reference>
<proteinExistence type="predicted"/>
<comment type="caution">
    <text evidence="2">The sequence shown here is derived from an EMBL/GenBank/DDBJ whole genome shotgun (WGS) entry which is preliminary data.</text>
</comment>
<accession>A0A368JQD5</accession>
<evidence type="ECO:0000313" key="3">
    <source>
        <dbReference type="Proteomes" id="UP000253383"/>
    </source>
</evidence>
<dbReference type="EMBL" id="QOWE01000007">
    <property type="protein sequence ID" value="RCR69692.1"/>
    <property type="molecule type" value="Genomic_DNA"/>
</dbReference>
<dbReference type="Pfam" id="PF14356">
    <property type="entry name" value="DUF4403"/>
    <property type="match status" value="1"/>
</dbReference>